<keyword evidence="2 6" id="KW-0547">Nucleotide-binding</keyword>
<evidence type="ECO:0000256" key="8">
    <source>
        <dbReference type="RuleBase" id="RU000419"/>
    </source>
</evidence>
<dbReference type="InterPro" id="IPR027413">
    <property type="entry name" value="GROEL-like_equatorial_sf"/>
</dbReference>
<feature type="region of interest" description="Disordered" evidence="9">
    <location>
        <begin position="526"/>
        <end position="545"/>
    </location>
</feature>
<dbReference type="InterPro" id="IPR018370">
    <property type="entry name" value="Chaperonin_Cpn60_CS"/>
</dbReference>
<evidence type="ECO:0000256" key="9">
    <source>
        <dbReference type="SAM" id="MobiDB-lite"/>
    </source>
</evidence>
<dbReference type="EMBL" id="JAGTXB010000003">
    <property type="protein sequence ID" value="MBS0027432.1"/>
    <property type="molecule type" value="Genomic_DNA"/>
</dbReference>
<dbReference type="PRINTS" id="PR00298">
    <property type="entry name" value="CHAPERONIN60"/>
</dbReference>
<dbReference type="NCBIfam" id="NF009489">
    <property type="entry name" value="PRK12851.1"/>
    <property type="match status" value="1"/>
</dbReference>
<feature type="binding site" evidence="6">
    <location>
        <begin position="86"/>
        <end position="90"/>
    </location>
    <ligand>
        <name>ATP</name>
        <dbReference type="ChEBI" id="CHEBI:30616"/>
    </ligand>
</feature>
<dbReference type="Proteomes" id="UP000676386">
    <property type="component" value="Unassembled WGS sequence"/>
</dbReference>
<dbReference type="NCBIfam" id="NF009487">
    <property type="entry name" value="PRK12849.1"/>
    <property type="match status" value="1"/>
</dbReference>
<dbReference type="Gene3D" id="1.10.560.10">
    <property type="entry name" value="GroEL-like equatorial domain"/>
    <property type="match status" value="1"/>
</dbReference>
<evidence type="ECO:0000313" key="10">
    <source>
        <dbReference type="EMBL" id="MBS0027432.1"/>
    </source>
</evidence>
<reference evidence="10 11" key="1">
    <citation type="submission" date="2021-04" db="EMBL/GenBank/DDBJ databases">
        <title>Chitinophaga sp. nov., isolated from the rhizosphere soil.</title>
        <authorList>
            <person name="He S."/>
        </authorList>
    </citation>
    <scope>NUCLEOTIDE SEQUENCE [LARGE SCALE GENOMIC DNA]</scope>
    <source>
        <strain evidence="10 11">2R12</strain>
    </source>
</reference>
<feature type="compositionally biased region" description="Gly residues" evidence="9">
    <location>
        <begin position="534"/>
        <end position="545"/>
    </location>
</feature>
<dbReference type="EC" id="5.6.1.7" evidence="6"/>
<dbReference type="NCBIfam" id="TIGR02348">
    <property type="entry name" value="GroEL"/>
    <property type="match status" value="1"/>
</dbReference>
<dbReference type="NCBIfam" id="NF009488">
    <property type="entry name" value="PRK12850.1"/>
    <property type="match status" value="1"/>
</dbReference>
<organism evidence="10 11">
    <name type="scientific">Chitinophaga hostae</name>
    <dbReference type="NCBI Taxonomy" id="2831022"/>
    <lineage>
        <taxon>Bacteria</taxon>
        <taxon>Pseudomonadati</taxon>
        <taxon>Bacteroidota</taxon>
        <taxon>Chitinophagia</taxon>
        <taxon>Chitinophagales</taxon>
        <taxon>Chitinophagaceae</taxon>
        <taxon>Chitinophaga</taxon>
    </lineage>
</organism>
<accession>A0ABS5IZ26</accession>
<dbReference type="InterPro" id="IPR027409">
    <property type="entry name" value="GroEL-like_apical_dom_sf"/>
</dbReference>
<protein>
    <recommendedName>
        <fullName evidence="6">Chaperonin GroEL</fullName>
        <ecNumber evidence="6">5.6.1.7</ecNumber>
    </recommendedName>
    <alternativeName>
        <fullName evidence="6">60 kDa chaperonin</fullName>
    </alternativeName>
    <alternativeName>
        <fullName evidence="6">Chaperonin-60</fullName>
        <shortName evidence="6">Cpn60</shortName>
    </alternativeName>
</protein>
<evidence type="ECO:0000256" key="4">
    <source>
        <dbReference type="ARBA" id="ARBA00023186"/>
    </source>
</evidence>
<dbReference type="InterPro" id="IPR001844">
    <property type="entry name" value="Cpn60/GroEL"/>
</dbReference>
<keyword evidence="6" id="KW-0963">Cytoplasm</keyword>
<evidence type="ECO:0000256" key="1">
    <source>
        <dbReference type="ARBA" id="ARBA00006607"/>
    </source>
</evidence>
<comment type="subcellular location">
    <subcellularLocation>
        <location evidence="6">Cytoplasm</location>
    </subcellularLocation>
</comment>
<keyword evidence="11" id="KW-1185">Reference proteome</keyword>
<feature type="binding site" evidence="6">
    <location>
        <position position="50"/>
    </location>
    <ligand>
        <name>ATP</name>
        <dbReference type="ChEBI" id="CHEBI:30616"/>
    </ligand>
</feature>
<name>A0ABS5IZ26_9BACT</name>
<comment type="caution">
    <text evidence="10">The sequence shown here is derived from an EMBL/GenBank/DDBJ whole genome shotgun (WGS) entry which is preliminary data.</text>
</comment>
<feature type="binding site" evidence="6">
    <location>
        <position position="415"/>
    </location>
    <ligand>
        <name>ATP</name>
        <dbReference type="ChEBI" id="CHEBI:30616"/>
    </ligand>
</feature>
<gene>
    <name evidence="6 10" type="primary">groL</name>
    <name evidence="6" type="synonym">groEL</name>
    <name evidence="10" type="ORF">KE626_08945</name>
</gene>
<comment type="caution">
    <text evidence="6">Lacks conserved residue(s) required for the propagation of feature annotation.</text>
</comment>
<dbReference type="Pfam" id="PF00118">
    <property type="entry name" value="Cpn60_TCP1"/>
    <property type="match status" value="1"/>
</dbReference>
<dbReference type="SUPFAM" id="SSF48592">
    <property type="entry name" value="GroEL equatorial domain-like"/>
    <property type="match status" value="1"/>
</dbReference>
<keyword evidence="3 6" id="KW-0067">ATP-binding</keyword>
<dbReference type="RefSeq" id="WP_211972525.1">
    <property type="nucleotide sequence ID" value="NZ_CBFHAM010000006.1"/>
</dbReference>
<dbReference type="SUPFAM" id="SSF52029">
    <property type="entry name" value="GroEL apical domain-like"/>
    <property type="match status" value="1"/>
</dbReference>
<sequence>MAKQIFFNIDARNKMKKGVDTLADAVKVTLGPKGRNVVIEKKFGAPGVTKDGVTVAKEIELEDAIENMGAQMVKEVASKTADLAGDGTTTATVLAQSIIGEGLKNVAAGANPMDLKRGVDKAVKAVVENLKKQSEKVGNDNQKIEQVASISANNDSEIGKLIAEAMQKVTKDGVITVEEAKGTDTTVEVVEGMQFDRGYLSPYFITNSEKMQAELANPYILIYDKKISTMKDILHILEKVAQQGAPLVIISEDLEGEALATLVVNKLRGTLKVAAVKAPGFGDRRKDMLQDIATLTGGIVISEEQGYKLENADLTYLGKAESITIDKDNTTIVGGKGEKDAIQSRIGQIKAQIEVTTSDYDREKLQERLAKLSGGVAVLYVGAATEVEMKEKKDRVDDALHATRAAVEEGIVPGGGVAYIRAIEALESLKGDNNDEQTGIAIVKRAIEEPLRQITANAGIEGSIVVQKVKEGKGDFGFNARTEVYENLLAAGVIDPTKVSRIALENAASIASMLLTTECVIADKPEPKSAAPAMGGGGHGMGMDY</sequence>
<dbReference type="Gene3D" id="3.30.260.10">
    <property type="entry name" value="TCP-1-like chaperonin intermediate domain"/>
    <property type="match status" value="1"/>
</dbReference>
<dbReference type="NCBIfam" id="NF000592">
    <property type="entry name" value="PRK00013.1"/>
    <property type="match status" value="1"/>
</dbReference>
<dbReference type="InterPro" id="IPR002423">
    <property type="entry name" value="Cpn60/GroEL/TCP-1"/>
</dbReference>
<dbReference type="Gene3D" id="3.50.7.10">
    <property type="entry name" value="GroEL"/>
    <property type="match status" value="1"/>
</dbReference>
<evidence type="ECO:0000256" key="3">
    <source>
        <dbReference type="ARBA" id="ARBA00022840"/>
    </source>
</evidence>
<proteinExistence type="inferred from homology"/>
<evidence type="ECO:0000256" key="6">
    <source>
        <dbReference type="HAMAP-Rule" id="MF_00600"/>
    </source>
</evidence>
<comment type="function">
    <text evidence="6 8">Together with its co-chaperonin GroES, plays an essential role in assisting protein folding. The GroEL-GroES system forms a nano-cage that allows encapsulation of the non-native substrate proteins and provides a physical environment optimized to promote and accelerate protein folding.</text>
</comment>
<dbReference type="InterPro" id="IPR027410">
    <property type="entry name" value="TCP-1-like_intermed_sf"/>
</dbReference>
<feature type="binding site" evidence="6">
    <location>
        <position position="495"/>
    </location>
    <ligand>
        <name>ATP</name>
        <dbReference type="ChEBI" id="CHEBI:30616"/>
    </ligand>
</feature>
<dbReference type="CDD" id="cd03344">
    <property type="entry name" value="GroEL"/>
    <property type="match status" value="1"/>
</dbReference>
<comment type="subunit">
    <text evidence="6 8">Forms a cylinder of 14 subunits composed of two heptameric rings stacked back-to-back. Interacts with the co-chaperonin GroES.</text>
</comment>
<dbReference type="PANTHER" id="PTHR45633">
    <property type="entry name" value="60 KDA HEAT SHOCK PROTEIN, MITOCHONDRIAL"/>
    <property type="match status" value="1"/>
</dbReference>
<evidence type="ECO:0000256" key="7">
    <source>
        <dbReference type="RuleBase" id="RU000418"/>
    </source>
</evidence>
<evidence type="ECO:0000256" key="2">
    <source>
        <dbReference type="ARBA" id="ARBA00022741"/>
    </source>
</evidence>
<dbReference type="HAMAP" id="MF_00600">
    <property type="entry name" value="CH60"/>
    <property type="match status" value="1"/>
</dbReference>
<evidence type="ECO:0000313" key="11">
    <source>
        <dbReference type="Proteomes" id="UP000676386"/>
    </source>
</evidence>
<comment type="similarity">
    <text evidence="1 6 7">Belongs to the chaperonin (HSP60) family.</text>
</comment>
<dbReference type="PROSITE" id="PS00296">
    <property type="entry name" value="CHAPERONINS_CPN60"/>
    <property type="match status" value="1"/>
</dbReference>
<feature type="binding site" evidence="6">
    <location>
        <begin position="29"/>
        <end position="32"/>
    </location>
    <ligand>
        <name>ATP</name>
        <dbReference type="ChEBI" id="CHEBI:30616"/>
    </ligand>
</feature>
<keyword evidence="5 6" id="KW-0413">Isomerase</keyword>
<keyword evidence="4 6" id="KW-0143">Chaperone</keyword>
<evidence type="ECO:0000256" key="5">
    <source>
        <dbReference type="ARBA" id="ARBA00023235"/>
    </source>
</evidence>
<dbReference type="SUPFAM" id="SSF54849">
    <property type="entry name" value="GroEL-intermediate domain like"/>
    <property type="match status" value="1"/>
</dbReference>